<dbReference type="EMBL" id="CZVU01000039">
    <property type="protein sequence ID" value="CUT01699.1"/>
    <property type="molecule type" value="Genomic_DNA"/>
</dbReference>
<gene>
    <name evidence="1" type="ORF">JGI24_00987</name>
</gene>
<dbReference type="RefSeq" id="WP_072150392.1">
    <property type="nucleotide sequence ID" value="NZ_CZVU01000039.1"/>
</dbReference>
<dbReference type="Proteomes" id="UP000243065">
    <property type="component" value="Unassembled WGS sequence"/>
</dbReference>
<evidence type="ECO:0000313" key="2">
    <source>
        <dbReference type="Proteomes" id="UP000243065"/>
    </source>
</evidence>
<dbReference type="OrthoDB" id="9789207at2"/>
<reference evidence="1 2" key="1">
    <citation type="submission" date="2015-11" db="EMBL/GenBank/DDBJ databases">
        <authorList>
            <person name="Varghese N."/>
        </authorList>
    </citation>
    <scope>NUCLEOTIDE SEQUENCE [LARGE SCALE GENOMIC DNA]</scope>
    <source>
        <strain evidence="1 2">JGI-24</strain>
    </source>
</reference>
<proteinExistence type="predicted"/>
<evidence type="ECO:0000313" key="1">
    <source>
        <dbReference type="EMBL" id="CUT01699.1"/>
    </source>
</evidence>
<organism evidence="1 2">
    <name type="scientific">Kryptobacter tengchongensis</name>
    <dbReference type="NCBI Taxonomy" id="1643429"/>
    <lineage>
        <taxon>Bacteria</taxon>
        <taxon>Pseudomonadati</taxon>
        <taxon>Candidatus Kryptoniota</taxon>
        <taxon>Candidatus Kryptobacter</taxon>
    </lineage>
</organism>
<keyword evidence="2" id="KW-1185">Reference proteome</keyword>
<name>A0A656D928_KRYT1</name>
<dbReference type="AlphaFoldDB" id="A0A656D928"/>
<accession>A0A656D928</accession>
<sequence>MGTGQTLITILALALLSLAVLNINRGLSSHDISLAQNRYRLEALSIATSYIQQATQYYFDEAVADSNNTAKTDPNTFTHPLELGFEPTDSMQINDFDDYNNMVKIDTGKSSVIYRVSFKVEYVDLSGGRVVPVSYRTFHKRMTVFITDNYEPPLIYRETPAGKVKDTIKISFVYSYWFYN</sequence>
<protein>
    <submittedName>
        <fullName evidence="1">MSHA pilin protein MshD</fullName>
    </submittedName>
</protein>